<accession>A0A343JF31</accession>
<evidence type="ECO:0000256" key="6">
    <source>
        <dbReference type="ARBA" id="ARBA00022763"/>
    </source>
</evidence>
<evidence type="ECO:0000256" key="8">
    <source>
        <dbReference type="ARBA" id="ARBA00049348"/>
    </source>
</evidence>
<keyword evidence="13" id="KW-1185">Reference proteome</keyword>
<dbReference type="InterPro" id="IPR008332">
    <property type="entry name" value="MethylG_MeTrfase_N"/>
</dbReference>
<dbReference type="KEGG" id="cia:BEN51_11925"/>
<reference evidence="12 13" key="1">
    <citation type="submission" date="2016-08" db="EMBL/GenBank/DDBJ databases">
        <title>Complete Genome Sequence Of The Indigo Reducing Clostridium isatidis DSM15098.</title>
        <authorList>
            <person name="Little G.T."/>
            <person name="Minton N.P."/>
        </authorList>
    </citation>
    <scope>NUCLEOTIDE SEQUENCE [LARGE SCALE GENOMIC DNA]</scope>
    <source>
        <strain evidence="12 13">DSM 15098</strain>
    </source>
</reference>
<evidence type="ECO:0000256" key="9">
    <source>
        <dbReference type="HAMAP-Rule" id="MF_00772"/>
    </source>
</evidence>
<dbReference type="Gene3D" id="3.30.160.70">
    <property type="entry name" value="Methylated DNA-protein cysteine methyltransferase domain"/>
    <property type="match status" value="1"/>
</dbReference>
<dbReference type="InterPro" id="IPR036388">
    <property type="entry name" value="WH-like_DNA-bd_sf"/>
</dbReference>
<dbReference type="AlphaFoldDB" id="A0A343JF31"/>
<evidence type="ECO:0000256" key="4">
    <source>
        <dbReference type="ARBA" id="ARBA00022603"/>
    </source>
</evidence>
<keyword evidence="7 9" id="KW-0234">DNA repair</keyword>
<organism evidence="12 13">
    <name type="scientific">Clostridium isatidis</name>
    <dbReference type="NCBI Taxonomy" id="182773"/>
    <lineage>
        <taxon>Bacteria</taxon>
        <taxon>Bacillati</taxon>
        <taxon>Bacillota</taxon>
        <taxon>Clostridia</taxon>
        <taxon>Eubacteriales</taxon>
        <taxon>Clostridiaceae</taxon>
        <taxon>Clostridium</taxon>
    </lineage>
</organism>
<dbReference type="EMBL" id="CP016786">
    <property type="protein sequence ID" value="ASW44139.1"/>
    <property type="molecule type" value="Genomic_DNA"/>
</dbReference>
<dbReference type="Pfam" id="PF02870">
    <property type="entry name" value="Methyltransf_1N"/>
    <property type="match status" value="1"/>
</dbReference>
<dbReference type="RefSeq" id="WP_119866265.1">
    <property type="nucleotide sequence ID" value="NZ_CP016786.1"/>
</dbReference>
<comment type="subcellular location">
    <subcellularLocation>
        <location evidence="9">Cytoplasm</location>
    </subcellularLocation>
</comment>
<dbReference type="EC" id="2.1.1.63" evidence="9"/>
<dbReference type="GO" id="GO:0003908">
    <property type="term" value="F:methylated-DNA-[protein]-cysteine S-methyltransferase activity"/>
    <property type="evidence" value="ECO:0007669"/>
    <property type="project" value="UniProtKB-UniRule"/>
</dbReference>
<keyword evidence="6 9" id="KW-0227">DNA damage</keyword>
<dbReference type="GO" id="GO:0005737">
    <property type="term" value="C:cytoplasm"/>
    <property type="evidence" value="ECO:0007669"/>
    <property type="project" value="UniProtKB-SubCell"/>
</dbReference>
<dbReference type="Gene3D" id="1.10.10.10">
    <property type="entry name" value="Winged helix-like DNA-binding domain superfamily/Winged helix DNA-binding domain"/>
    <property type="match status" value="1"/>
</dbReference>
<feature type="domain" description="Methylguanine DNA methyltransferase ribonuclease-like" evidence="11">
    <location>
        <begin position="7"/>
        <end position="68"/>
    </location>
</feature>
<evidence type="ECO:0000259" key="11">
    <source>
        <dbReference type="Pfam" id="PF02870"/>
    </source>
</evidence>
<dbReference type="Pfam" id="PF01035">
    <property type="entry name" value="DNA_binding_1"/>
    <property type="match status" value="1"/>
</dbReference>
<evidence type="ECO:0000256" key="5">
    <source>
        <dbReference type="ARBA" id="ARBA00022679"/>
    </source>
</evidence>
<dbReference type="HAMAP" id="MF_00772">
    <property type="entry name" value="OGT"/>
    <property type="match status" value="1"/>
</dbReference>
<evidence type="ECO:0000313" key="12">
    <source>
        <dbReference type="EMBL" id="ASW44139.1"/>
    </source>
</evidence>
<dbReference type="CDD" id="cd06445">
    <property type="entry name" value="ATase"/>
    <property type="match status" value="1"/>
</dbReference>
<feature type="active site" description="Nucleophile; methyl group acceptor" evidence="9">
    <location>
        <position position="123"/>
    </location>
</feature>
<dbReference type="SUPFAM" id="SSF53155">
    <property type="entry name" value="Methylated DNA-protein cysteine methyltransferase domain"/>
    <property type="match status" value="1"/>
</dbReference>
<sequence>MISGFCYETVIGEITIIDNGEAIIELDFGNNLNKDIEIKETELIKKAKKQLDEYFNGERKEFNLPLELKGTEFQRKVWKALINIPYGRTKTYKEIAIEVGNEKACRAVGMANNKNPIAIIIPCHRVIGSNNKLVGYAGGLELKEKLLSLEKTTVKTL</sequence>
<keyword evidence="3 9" id="KW-0963">Cytoplasm</keyword>
<keyword evidence="4 9" id="KW-0489">Methyltransferase</keyword>
<dbReference type="FunFam" id="1.10.10.10:FF:000214">
    <property type="entry name" value="Methylated-DNA--protein-cysteine methyltransferase"/>
    <property type="match status" value="1"/>
</dbReference>
<proteinExistence type="inferred from homology"/>
<evidence type="ECO:0000259" key="10">
    <source>
        <dbReference type="Pfam" id="PF01035"/>
    </source>
</evidence>
<evidence type="ECO:0000256" key="7">
    <source>
        <dbReference type="ARBA" id="ARBA00023204"/>
    </source>
</evidence>
<dbReference type="NCBIfam" id="TIGR00589">
    <property type="entry name" value="ogt"/>
    <property type="match status" value="1"/>
</dbReference>
<dbReference type="PANTHER" id="PTHR10815:SF5">
    <property type="entry name" value="METHYLATED-DNA--PROTEIN-CYSTEINE METHYLTRANSFERASE"/>
    <property type="match status" value="1"/>
</dbReference>
<comment type="catalytic activity">
    <reaction evidence="1 9">
        <text>a 4-O-methyl-thymidine in DNA + L-cysteinyl-[protein] = a thymidine in DNA + S-methyl-L-cysteinyl-[protein]</text>
        <dbReference type="Rhea" id="RHEA:53428"/>
        <dbReference type="Rhea" id="RHEA-COMP:10131"/>
        <dbReference type="Rhea" id="RHEA-COMP:10132"/>
        <dbReference type="Rhea" id="RHEA-COMP:13555"/>
        <dbReference type="Rhea" id="RHEA-COMP:13556"/>
        <dbReference type="ChEBI" id="CHEBI:29950"/>
        <dbReference type="ChEBI" id="CHEBI:82612"/>
        <dbReference type="ChEBI" id="CHEBI:137386"/>
        <dbReference type="ChEBI" id="CHEBI:137387"/>
        <dbReference type="EC" id="2.1.1.63"/>
    </reaction>
</comment>
<dbReference type="GO" id="GO:0006307">
    <property type="term" value="P:DNA alkylation repair"/>
    <property type="evidence" value="ECO:0007669"/>
    <property type="project" value="UniProtKB-UniRule"/>
</dbReference>
<dbReference type="InterPro" id="IPR001497">
    <property type="entry name" value="MethylDNA_cys_MeTrfase_AS"/>
</dbReference>
<dbReference type="InterPro" id="IPR023546">
    <property type="entry name" value="MGMT"/>
</dbReference>
<gene>
    <name evidence="12" type="ORF">BEN51_11925</name>
</gene>
<comment type="similarity">
    <text evidence="2 9">Belongs to the MGMT family.</text>
</comment>
<dbReference type="InterPro" id="IPR036217">
    <property type="entry name" value="MethylDNA_cys_MeTrfase_DNAb"/>
</dbReference>
<evidence type="ECO:0000313" key="13">
    <source>
        <dbReference type="Proteomes" id="UP000264883"/>
    </source>
</evidence>
<feature type="domain" description="Methylated-DNA-[protein]-cysteine S-methyltransferase DNA binding" evidence="10">
    <location>
        <begin position="72"/>
        <end position="151"/>
    </location>
</feature>
<name>A0A343JF31_9CLOT</name>
<dbReference type="OrthoDB" id="9802228at2"/>
<dbReference type="GO" id="GO:0032259">
    <property type="term" value="P:methylation"/>
    <property type="evidence" value="ECO:0007669"/>
    <property type="project" value="UniProtKB-KW"/>
</dbReference>
<dbReference type="PANTHER" id="PTHR10815">
    <property type="entry name" value="METHYLATED-DNA--PROTEIN-CYSTEINE METHYLTRANSFERASE"/>
    <property type="match status" value="1"/>
</dbReference>
<evidence type="ECO:0000256" key="1">
    <source>
        <dbReference type="ARBA" id="ARBA00001286"/>
    </source>
</evidence>
<comment type="catalytic activity">
    <reaction evidence="8 9">
        <text>a 6-O-methyl-2'-deoxyguanosine in DNA + L-cysteinyl-[protein] = S-methyl-L-cysteinyl-[protein] + a 2'-deoxyguanosine in DNA</text>
        <dbReference type="Rhea" id="RHEA:24000"/>
        <dbReference type="Rhea" id="RHEA-COMP:10131"/>
        <dbReference type="Rhea" id="RHEA-COMP:10132"/>
        <dbReference type="Rhea" id="RHEA-COMP:11367"/>
        <dbReference type="Rhea" id="RHEA-COMP:11368"/>
        <dbReference type="ChEBI" id="CHEBI:29950"/>
        <dbReference type="ChEBI" id="CHEBI:82612"/>
        <dbReference type="ChEBI" id="CHEBI:85445"/>
        <dbReference type="ChEBI" id="CHEBI:85448"/>
        <dbReference type="EC" id="2.1.1.63"/>
    </reaction>
</comment>
<protein>
    <recommendedName>
        <fullName evidence="9">Methylated-DNA--protein-cysteine methyltransferase</fullName>
        <ecNumber evidence="9">2.1.1.63</ecNumber>
    </recommendedName>
    <alternativeName>
        <fullName evidence="9">6-O-methylguanine-DNA methyltransferase</fullName>
        <shortName evidence="9">MGMT</shortName>
    </alternativeName>
    <alternativeName>
        <fullName evidence="9">O-6-methylguanine-DNA-alkyltransferase</fullName>
    </alternativeName>
</protein>
<dbReference type="InterPro" id="IPR014048">
    <property type="entry name" value="MethylDNA_cys_MeTrfase_DNA-bd"/>
</dbReference>
<keyword evidence="5 9" id="KW-0808">Transferase</keyword>
<evidence type="ECO:0000256" key="3">
    <source>
        <dbReference type="ARBA" id="ARBA00022490"/>
    </source>
</evidence>
<dbReference type="SUPFAM" id="SSF46767">
    <property type="entry name" value="Methylated DNA-protein cysteine methyltransferase, C-terminal domain"/>
    <property type="match status" value="1"/>
</dbReference>
<dbReference type="Proteomes" id="UP000264883">
    <property type="component" value="Chromosome"/>
</dbReference>
<comment type="function">
    <text evidence="9">Involved in the cellular defense against the biological effects of O6-methylguanine (O6-MeG) and O4-methylthymine (O4-MeT) in DNA. Repairs the methylated nucleobase in DNA by stoichiometrically transferring the methyl group to a cysteine residue in the enzyme. This is a suicide reaction: the enzyme is irreversibly inactivated.</text>
</comment>
<dbReference type="PROSITE" id="PS00374">
    <property type="entry name" value="MGMT"/>
    <property type="match status" value="1"/>
</dbReference>
<comment type="miscellaneous">
    <text evidence="9">This enzyme catalyzes only one turnover and therefore is not strictly catalytic. According to one definition, an enzyme is a biocatalyst that acts repeatedly and over many reaction cycles.</text>
</comment>
<dbReference type="InterPro" id="IPR036631">
    <property type="entry name" value="MGMT_N_sf"/>
</dbReference>
<evidence type="ECO:0000256" key="2">
    <source>
        <dbReference type="ARBA" id="ARBA00008711"/>
    </source>
</evidence>